<keyword evidence="2" id="KW-0539">Nucleus</keyword>
<dbReference type="PANTHER" id="PTHR10252">
    <property type="entry name" value="HISTONE-LIKE TRANSCRIPTION FACTOR CCAAT-RELATED"/>
    <property type="match status" value="1"/>
</dbReference>
<dbReference type="GO" id="GO:0017054">
    <property type="term" value="C:negative cofactor 2 complex"/>
    <property type="evidence" value="ECO:0007669"/>
    <property type="project" value="TreeGrafter"/>
</dbReference>
<feature type="domain" description="Transcription factor CBF/NF-Y/archaeal histone" evidence="4">
    <location>
        <begin position="10"/>
        <end position="74"/>
    </location>
</feature>
<dbReference type="EMBL" id="CAJHJT010000056">
    <property type="protein sequence ID" value="CAD7011342.1"/>
    <property type="molecule type" value="Genomic_DNA"/>
</dbReference>
<evidence type="ECO:0000313" key="5">
    <source>
        <dbReference type="EMBL" id="CAD7011342.1"/>
    </source>
</evidence>
<feature type="compositionally biased region" description="Low complexity" evidence="3">
    <location>
        <begin position="460"/>
        <end position="482"/>
    </location>
</feature>
<evidence type="ECO:0000313" key="6">
    <source>
        <dbReference type="Proteomes" id="UP000606786"/>
    </source>
</evidence>
<dbReference type="PANTHER" id="PTHR10252:SF5">
    <property type="entry name" value="DR1-ASSOCIATED COREPRESSOR"/>
    <property type="match status" value="1"/>
</dbReference>
<proteinExistence type="predicted"/>
<dbReference type="CDD" id="cd22906">
    <property type="entry name" value="HFD_DRAP1"/>
    <property type="match status" value="1"/>
</dbReference>
<dbReference type="FunFam" id="1.10.20.10:FF:000074">
    <property type="entry name" value="dr1-associated corepressor"/>
    <property type="match status" value="1"/>
</dbReference>
<dbReference type="SUPFAM" id="SSF47113">
    <property type="entry name" value="Histone-fold"/>
    <property type="match status" value="1"/>
</dbReference>
<reference evidence="5" key="1">
    <citation type="submission" date="2020-11" db="EMBL/GenBank/DDBJ databases">
        <authorList>
            <person name="Whitehead M."/>
        </authorList>
    </citation>
    <scope>NUCLEOTIDE SEQUENCE</scope>
    <source>
        <strain evidence="5">EGII</strain>
    </source>
</reference>
<dbReference type="OrthoDB" id="653904at2759"/>
<dbReference type="AlphaFoldDB" id="A0A811VAR6"/>
<feature type="region of interest" description="Disordered" evidence="3">
    <location>
        <begin position="102"/>
        <end position="187"/>
    </location>
</feature>
<dbReference type="Proteomes" id="UP000606786">
    <property type="component" value="Unassembled WGS sequence"/>
</dbReference>
<dbReference type="Pfam" id="PF00808">
    <property type="entry name" value="CBFD_NFYB_HMF"/>
    <property type="match status" value="1"/>
</dbReference>
<accession>A0A811VAR6</accession>
<feature type="region of interest" description="Disordered" evidence="3">
    <location>
        <begin position="459"/>
        <end position="486"/>
    </location>
</feature>
<comment type="subcellular location">
    <subcellularLocation>
        <location evidence="1">Nucleus</location>
    </subcellularLocation>
</comment>
<sequence length="530" mass="56742">MPSKKKKYNARFPAGRIKKIMQSDEEIGKVAQAVPVIISRTLELFVESLLNKTLRITNSRNAKTLSTSHLKQCIMSEQRFDFLRELVKNVPDISVAEEAANYNELDGQSSPEDVYPDSDTPFDLSMPSTSSGRNNNNRTIPTTPKINGGQTHYQYKQTQYQLPPQNGSGSSSSSSSSSRNNTFESDVRQRIRQCIGSTQSVIMHTASVTQTQSVTNAALPPSTTSAPATLTPSTLPSTDRSAAYGNYVQPLKLMRSESSPAKSSQNMWHVAPNADRQQHVGQKRLRHQAQSVPGNNNNDNCNDVSAAKQDKRDNVKTQTHSQTAIPAPIFSYDLCNKPVVKIDYSNLPLVGNVPLSAPVTNATSYNFSDAAPIINIDLSNIVTNSGDNKIASANNKASTAAVATISIGALPADMATTVATTLSSASSKMCAAIATPPTANPPLNRSDCKIDSNNTIKEITSSSASSPSCSPSSSAASTSTNSHQGGSCKSLFKASSDIMAKMTVPGTTTLNTNCKNSNSCLELDEDYDNI</sequence>
<dbReference type="InterPro" id="IPR050568">
    <property type="entry name" value="Transcr_DNA_Rep_Reg"/>
</dbReference>
<dbReference type="KEGG" id="ccat:101454814"/>
<evidence type="ECO:0000256" key="1">
    <source>
        <dbReference type="ARBA" id="ARBA00004123"/>
    </source>
</evidence>
<dbReference type="GO" id="GO:0016251">
    <property type="term" value="F:RNA polymerase II general transcription initiation factor activity"/>
    <property type="evidence" value="ECO:0007669"/>
    <property type="project" value="TreeGrafter"/>
</dbReference>
<evidence type="ECO:0000256" key="3">
    <source>
        <dbReference type="SAM" id="MobiDB-lite"/>
    </source>
</evidence>
<gene>
    <name evidence="5" type="ORF">CCAP1982_LOCUS19446</name>
</gene>
<dbReference type="InterPro" id="IPR003958">
    <property type="entry name" value="CBFA_NFYB_domain"/>
</dbReference>
<dbReference type="GO" id="GO:0046982">
    <property type="term" value="F:protein heterodimerization activity"/>
    <property type="evidence" value="ECO:0007669"/>
    <property type="project" value="InterPro"/>
</dbReference>
<comment type="caution">
    <text evidence="5">The sequence shown here is derived from an EMBL/GenBank/DDBJ whole genome shotgun (WGS) entry which is preliminary data.</text>
</comment>
<feature type="compositionally biased region" description="Low complexity" evidence="3">
    <location>
        <begin position="133"/>
        <end position="178"/>
    </location>
</feature>
<organism evidence="5 6">
    <name type="scientific">Ceratitis capitata</name>
    <name type="common">Mediterranean fruit fly</name>
    <name type="synonym">Tephritis capitata</name>
    <dbReference type="NCBI Taxonomy" id="7213"/>
    <lineage>
        <taxon>Eukaryota</taxon>
        <taxon>Metazoa</taxon>
        <taxon>Ecdysozoa</taxon>
        <taxon>Arthropoda</taxon>
        <taxon>Hexapoda</taxon>
        <taxon>Insecta</taxon>
        <taxon>Pterygota</taxon>
        <taxon>Neoptera</taxon>
        <taxon>Endopterygota</taxon>
        <taxon>Diptera</taxon>
        <taxon>Brachycera</taxon>
        <taxon>Muscomorpha</taxon>
        <taxon>Tephritoidea</taxon>
        <taxon>Tephritidae</taxon>
        <taxon>Ceratitis</taxon>
        <taxon>Ceratitis</taxon>
    </lineage>
</organism>
<dbReference type="InterPro" id="IPR009072">
    <property type="entry name" value="Histone-fold"/>
</dbReference>
<evidence type="ECO:0000259" key="4">
    <source>
        <dbReference type="Pfam" id="PF00808"/>
    </source>
</evidence>
<protein>
    <submittedName>
        <fullName evidence="5">(Mediterranean fruit fly) hypothetical protein</fullName>
    </submittedName>
</protein>
<dbReference type="Gene3D" id="1.10.20.10">
    <property type="entry name" value="Histone, subunit A"/>
    <property type="match status" value="1"/>
</dbReference>
<dbReference type="GO" id="GO:0001046">
    <property type="term" value="F:core promoter sequence-specific DNA binding"/>
    <property type="evidence" value="ECO:0007669"/>
    <property type="project" value="TreeGrafter"/>
</dbReference>
<evidence type="ECO:0000256" key="2">
    <source>
        <dbReference type="ARBA" id="ARBA00023242"/>
    </source>
</evidence>
<name>A0A811VAR6_CERCA</name>
<keyword evidence="6" id="KW-1185">Reference proteome</keyword>